<feature type="domain" description="Helicase ATP-binding" evidence="1">
    <location>
        <begin position="11"/>
        <end position="333"/>
    </location>
</feature>
<dbReference type="InterPro" id="IPR027417">
    <property type="entry name" value="P-loop_NTPase"/>
</dbReference>
<dbReference type="SMART" id="SM00487">
    <property type="entry name" value="DEXDc"/>
    <property type="match status" value="1"/>
</dbReference>
<dbReference type="SUPFAM" id="SSF52540">
    <property type="entry name" value="P-loop containing nucleoside triphosphate hydrolases"/>
    <property type="match status" value="2"/>
</dbReference>
<dbReference type="HOGENOM" id="CLU_287543_0_0_10"/>
<dbReference type="EMBL" id="CP001101">
    <property type="protein sequence ID" value="ACE04590.1"/>
    <property type="molecule type" value="Genomic_DNA"/>
</dbReference>
<dbReference type="GO" id="GO:0004386">
    <property type="term" value="F:helicase activity"/>
    <property type="evidence" value="ECO:0007669"/>
    <property type="project" value="UniProtKB-KW"/>
</dbReference>
<dbReference type="KEGG" id="cpb:Cphamn1_1671"/>
<dbReference type="Gene3D" id="3.40.50.300">
    <property type="entry name" value="P-loop containing nucleotide triphosphate hydrolases"/>
    <property type="match status" value="2"/>
</dbReference>
<dbReference type="AlphaFoldDB" id="B3EKQ4"/>
<dbReference type="STRING" id="331678.Cphamn1_1671"/>
<keyword evidence="2" id="KW-0347">Helicase</keyword>
<keyword evidence="2" id="KW-0067">ATP-binding</keyword>
<dbReference type="OrthoDB" id="9814088at2"/>
<keyword evidence="2" id="KW-0378">Hydrolase</keyword>
<organism evidence="2">
    <name type="scientific">Chlorobium phaeobacteroides (strain BS1)</name>
    <dbReference type="NCBI Taxonomy" id="331678"/>
    <lineage>
        <taxon>Bacteria</taxon>
        <taxon>Pseudomonadati</taxon>
        <taxon>Chlorobiota</taxon>
        <taxon>Chlorobiia</taxon>
        <taxon>Chlorobiales</taxon>
        <taxon>Chlorobiaceae</taxon>
        <taxon>Chlorobium/Pelodictyon group</taxon>
        <taxon>Chlorobium</taxon>
    </lineage>
</organism>
<proteinExistence type="predicted"/>
<evidence type="ECO:0000259" key="1">
    <source>
        <dbReference type="SMART" id="SM00487"/>
    </source>
</evidence>
<keyword evidence="2" id="KW-0547">Nucleotide-binding</keyword>
<dbReference type="InterPro" id="IPR001650">
    <property type="entry name" value="Helicase_C-like"/>
</dbReference>
<name>B3EKQ4_CHLPB</name>
<dbReference type="Pfam" id="PF00271">
    <property type="entry name" value="Helicase_C"/>
    <property type="match status" value="1"/>
</dbReference>
<dbReference type="eggNOG" id="COG0553">
    <property type="taxonomic scope" value="Bacteria"/>
</dbReference>
<accession>B3EKQ4</accession>
<evidence type="ECO:0000313" key="2">
    <source>
        <dbReference type="EMBL" id="ACE04590.1"/>
    </source>
</evidence>
<dbReference type="InterPro" id="IPR014001">
    <property type="entry name" value="Helicase_ATP-bd"/>
</dbReference>
<protein>
    <submittedName>
        <fullName evidence="2">Helicase domain protein</fullName>
    </submittedName>
</protein>
<sequence length="1066" mass="120177">MHKNRFLSAPALAGLKDFQKRTVEYVFKRLYGDDSTSRFLIADEVGLGKTLVARGIIAKTLEYLQEEVDRVDVIYICSNAAIATQNVNRLNVSDTDGFSIATRLTYLPRQVRSLRKNKVNFISLTPGTAFDHARSRGGHADERAILYRMLYDLPFAQNERRRRLRVGLLNLLQATAGKENWRAKAKNLPADDLDADLSKSFRRAVLEDADLYTTLKDGCERFARYRDYSRIPWEDSDLRYDLIGKLRSKLASVCLSALEPDLVILDEFQRFKHLLDGDDEASMLASALFEHPDVRVLLLSATPYKMFTLDQENDEDDHYPDFIRTLKFLLDDFSKVNEVKSLLSEHRKSLHAYAKGSEHYPEKKTALEQALLKVMCRTERVATTRDHNSMLTEIERTAPLMPADLQHAATVDAVSICVKAREPIEYWKSAPYLINFLKHYDLRHKLDAQLNKPSDALRRTLSSANGQLLKKEMLEDYQALDPANPRMRVLFEDTVDKGMWQLLWMPPSMPYVQPGGAYRDKDGLTKALVFSSWSAVPDAVASICSYEAERKMISGTSVLHSELYEKIKPLLRFAVASKDNRLTGMPVVAWLLPSPTLAAEIDPLKIALSRGSGPLDIQELKNEVKDICRNLVETLPGAGEGTRADERWYWAAPILLDANNGLLDWCKSQSGWRSATPDHESGTRFKDHIDMLVSMAEGDIPLGPQPNDLVDVLCDLALAGPGICALRALHRIAADLDVSDQSLLSSAARIASGFRSLFNMPETIAMLRGSAEETYWRLTLQYGIDGNLQSVLDEYVHVLRESLGLQEHASSEQVAGIAECIQSVLSLRTAQIRIDEIESSGDGFTVNDFNTRCRFALRFGDIRDDNNQALVRADSVRDAFNSPFRPFVLASTSIGQEGLDFHTWCHAVVHWNLPSNPVDLEQREGRVHRYKGHAVRKNVAERYGLTALSGNHDGGDPWQTLFQIATQGKSNGHSDLIPYWIFEDGSARVERRIPLLPYSKEIGKLKRLKQGLALYRMVFGQPRQEDLLFSLSQNGNHESVDLTDWLISLQPPTDEPQAQEEDRSGE</sequence>
<gene>
    <name evidence="2" type="ordered locus">Cphamn1_1671</name>
</gene>
<reference evidence="2" key="1">
    <citation type="submission" date="2008-06" db="EMBL/GenBank/DDBJ databases">
        <title>Complete sequence of Chlorobium phaeobacteroides BS1.</title>
        <authorList>
            <consortium name="US DOE Joint Genome Institute"/>
            <person name="Lucas S."/>
            <person name="Copeland A."/>
            <person name="Lapidus A."/>
            <person name="Glavina del Rio T."/>
            <person name="Dalin E."/>
            <person name="Tice H."/>
            <person name="Bruce D."/>
            <person name="Goodwin L."/>
            <person name="Pitluck S."/>
            <person name="Schmutz J."/>
            <person name="Larimer F."/>
            <person name="Land M."/>
            <person name="Hauser L."/>
            <person name="Kyrpides N."/>
            <person name="Ovchinnikova G."/>
            <person name="Li T."/>
            <person name="Liu Z."/>
            <person name="Zhao F."/>
            <person name="Overmann J."/>
            <person name="Bryant D.A."/>
            <person name="Richardson P."/>
        </authorList>
    </citation>
    <scope>NUCLEOTIDE SEQUENCE [LARGE SCALE GENOMIC DNA]</scope>
    <source>
        <strain evidence="2">BS1</strain>
    </source>
</reference>